<dbReference type="EMBL" id="BPVZ01000078">
    <property type="protein sequence ID" value="GKV28170.1"/>
    <property type="molecule type" value="Genomic_DNA"/>
</dbReference>
<protein>
    <submittedName>
        <fullName evidence="2">Uncharacterized protein</fullName>
    </submittedName>
</protein>
<name>A0AAV5KU69_9ROSI</name>
<proteinExistence type="predicted"/>
<keyword evidence="3" id="KW-1185">Reference proteome</keyword>
<reference evidence="2 3" key="1">
    <citation type="journal article" date="2021" name="Commun. Biol.">
        <title>The genome of Shorea leprosula (Dipterocarpaceae) highlights the ecological relevance of drought in aseasonal tropical rainforests.</title>
        <authorList>
            <person name="Ng K.K.S."/>
            <person name="Kobayashi M.J."/>
            <person name="Fawcett J.A."/>
            <person name="Hatakeyama M."/>
            <person name="Paape T."/>
            <person name="Ng C.H."/>
            <person name="Ang C.C."/>
            <person name="Tnah L.H."/>
            <person name="Lee C.T."/>
            <person name="Nishiyama T."/>
            <person name="Sese J."/>
            <person name="O'Brien M.J."/>
            <person name="Copetti D."/>
            <person name="Mohd Noor M.I."/>
            <person name="Ong R.C."/>
            <person name="Putra M."/>
            <person name="Sireger I.Z."/>
            <person name="Indrioko S."/>
            <person name="Kosugi Y."/>
            <person name="Izuno A."/>
            <person name="Isagi Y."/>
            <person name="Lee S.L."/>
            <person name="Shimizu K.K."/>
        </authorList>
    </citation>
    <scope>NUCLEOTIDE SEQUENCE [LARGE SCALE GENOMIC DNA]</scope>
    <source>
        <strain evidence="2">214</strain>
    </source>
</reference>
<dbReference type="AlphaFoldDB" id="A0AAV5KU69"/>
<dbReference type="PANTHER" id="PTHR36312">
    <property type="entry name" value="THIONIN-LIKE PROTEIN 1"/>
    <property type="match status" value="1"/>
</dbReference>
<feature type="signal peptide" evidence="1">
    <location>
        <begin position="1"/>
        <end position="21"/>
    </location>
</feature>
<organism evidence="2 3">
    <name type="scientific">Rubroshorea leprosula</name>
    <dbReference type="NCBI Taxonomy" id="152421"/>
    <lineage>
        <taxon>Eukaryota</taxon>
        <taxon>Viridiplantae</taxon>
        <taxon>Streptophyta</taxon>
        <taxon>Embryophyta</taxon>
        <taxon>Tracheophyta</taxon>
        <taxon>Spermatophyta</taxon>
        <taxon>Magnoliopsida</taxon>
        <taxon>eudicotyledons</taxon>
        <taxon>Gunneridae</taxon>
        <taxon>Pentapetalae</taxon>
        <taxon>rosids</taxon>
        <taxon>malvids</taxon>
        <taxon>Malvales</taxon>
        <taxon>Dipterocarpaceae</taxon>
        <taxon>Rubroshorea</taxon>
    </lineage>
</organism>
<comment type="caution">
    <text evidence="2">The sequence shown here is derived from an EMBL/GenBank/DDBJ whole genome shotgun (WGS) entry which is preliminary data.</text>
</comment>
<dbReference type="InterPro" id="IPR038975">
    <property type="entry name" value="THNL"/>
</dbReference>
<accession>A0AAV5KU69</accession>
<feature type="chain" id="PRO_5043517805" evidence="1">
    <location>
        <begin position="22"/>
        <end position="101"/>
    </location>
</feature>
<dbReference type="PANTHER" id="PTHR36312:SF1">
    <property type="entry name" value="OS01G0594500 PROTEIN"/>
    <property type="match status" value="1"/>
</dbReference>
<keyword evidence="1" id="KW-0732">Signal</keyword>
<evidence type="ECO:0000313" key="3">
    <source>
        <dbReference type="Proteomes" id="UP001054252"/>
    </source>
</evidence>
<gene>
    <name evidence="2" type="ORF">SLEP1_g37254</name>
</gene>
<evidence type="ECO:0000256" key="1">
    <source>
        <dbReference type="SAM" id="SignalP"/>
    </source>
</evidence>
<sequence length="101" mass="11146">MSPSTVIVVALMLIFAGYTTAQFSRICYHNCVKNCHDPNTRDACVHDCIRKCIPPNPSNANDVYYCNVGCSLDQCTQFGKDVKKVGSCVGNCFRNFCGKHS</sequence>
<dbReference type="Proteomes" id="UP001054252">
    <property type="component" value="Unassembled WGS sequence"/>
</dbReference>
<evidence type="ECO:0000313" key="2">
    <source>
        <dbReference type="EMBL" id="GKV28170.1"/>
    </source>
</evidence>